<dbReference type="Proteomes" id="UP000326837">
    <property type="component" value="Chromosome"/>
</dbReference>
<protein>
    <submittedName>
        <fullName evidence="1">Uncharacterized protein</fullName>
    </submittedName>
</protein>
<dbReference type="KEGG" id="lpav:PLANPX_3067"/>
<sequence length="109" mass="12446">MPRPRFTMRVALAATAIVAVIAWQWSIVYQRRAFLSDARGLTLSEIYWMNSNWADGHHKPQFAPGYFRLLLGDDSYGVVLLQRNCSDGLVAKGQALFPEALVEQEPHRW</sequence>
<dbReference type="EMBL" id="AP021861">
    <property type="protein sequence ID" value="BBO33455.1"/>
    <property type="molecule type" value="Genomic_DNA"/>
</dbReference>
<reference evidence="2" key="1">
    <citation type="submission" date="2019-10" db="EMBL/GenBank/DDBJ databases">
        <title>Lacipirellula parvula gen. nov., sp. nov., representing a lineage of planctomycetes widespread in freshwater anoxic habitats, and description of the family Lacipirellulaceae.</title>
        <authorList>
            <person name="Dedysh S.N."/>
            <person name="Kulichevskaya I.S."/>
            <person name="Beletsky A.V."/>
            <person name="Rakitin A.L."/>
            <person name="Mardanov A.V."/>
            <person name="Ivanova A.A."/>
            <person name="Saltykova V.X."/>
            <person name="Rijpstra W.I.C."/>
            <person name="Sinninghe Damste J.S."/>
            <person name="Ravin N.V."/>
        </authorList>
    </citation>
    <scope>NUCLEOTIDE SEQUENCE [LARGE SCALE GENOMIC DNA]</scope>
    <source>
        <strain evidence="2">PX69</strain>
    </source>
</reference>
<accession>A0A5K7XAL4</accession>
<name>A0A5K7XAL4_9BACT</name>
<gene>
    <name evidence="1" type="ORF">PLANPX_3067</name>
</gene>
<evidence type="ECO:0000313" key="1">
    <source>
        <dbReference type="EMBL" id="BBO33455.1"/>
    </source>
</evidence>
<proteinExistence type="predicted"/>
<organism evidence="1 2">
    <name type="scientific">Lacipirellula parvula</name>
    <dbReference type="NCBI Taxonomy" id="2650471"/>
    <lineage>
        <taxon>Bacteria</taxon>
        <taxon>Pseudomonadati</taxon>
        <taxon>Planctomycetota</taxon>
        <taxon>Planctomycetia</taxon>
        <taxon>Pirellulales</taxon>
        <taxon>Lacipirellulaceae</taxon>
        <taxon>Lacipirellula</taxon>
    </lineage>
</organism>
<keyword evidence="2" id="KW-1185">Reference proteome</keyword>
<dbReference type="AlphaFoldDB" id="A0A5K7XAL4"/>
<evidence type="ECO:0000313" key="2">
    <source>
        <dbReference type="Proteomes" id="UP000326837"/>
    </source>
</evidence>